<sequence length="190" mass="20624">MSYADAAASSGPIGAEKIPEPTTVKSSPVSGNIEVVAEDKFDELKKAAESDAGKFEKDAKAFEKKAKKDIKNFEKKAKDEYSDLVALLSKKYQEASAYTSEFFSNLGDNTSKIVAKSSTELENPVVVIQAVAGISGIVAGYIGYLERHRIRTDSNVVLAIHGAVITGLIGLDVYLFGKYYPQYDKKSKKL</sequence>
<keyword evidence="5" id="KW-1185">Reference proteome</keyword>
<feature type="transmembrane region" description="Helical" evidence="2">
    <location>
        <begin position="126"/>
        <end position="144"/>
    </location>
</feature>
<comment type="caution">
    <text evidence="4">The sequence shown here is derived from an EMBL/GenBank/DDBJ whole genome shotgun (WGS) entry which is preliminary data.</text>
</comment>
<feature type="region of interest" description="Disordered" evidence="1">
    <location>
        <begin position="1"/>
        <end position="29"/>
    </location>
</feature>
<dbReference type="GO" id="GO:0006626">
    <property type="term" value="P:protein targeting to mitochondrion"/>
    <property type="evidence" value="ECO:0007669"/>
    <property type="project" value="TreeGrafter"/>
</dbReference>
<keyword evidence="2" id="KW-0472">Membrane</keyword>
<dbReference type="PANTHER" id="PTHR38402">
    <property type="entry name" value="MITOCHONDRIAL OUTER MEMBRANE PROTEIN OM14"/>
    <property type="match status" value="1"/>
</dbReference>
<dbReference type="InterPro" id="IPR039453">
    <property type="entry name" value="OM14_C"/>
</dbReference>
<dbReference type="AlphaFoldDB" id="A0A9P0QU36"/>
<dbReference type="GO" id="GO:0005741">
    <property type="term" value="C:mitochondrial outer membrane"/>
    <property type="evidence" value="ECO:0007669"/>
    <property type="project" value="InterPro"/>
</dbReference>
<keyword evidence="2" id="KW-1133">Transmembrane helix</keyword>
<dbReference type="GO" id="GO:1990593">
    <property type="term" value="F:nascent polypeptide-associated complex binding"/>
    <property type="evidence" value="ECO:0007669"/>
    <property type="project" value="InterPro"/>
</dbReference>
<evidence type="ECO:0000256" key="2">
    <source>
        <dbReference type="SAM" id="Phobius"/>
    </source>
</evidence>
<dbReference type="EMBL" id="CAKXYY010000031">
    <property type="protein sequence ID" value="CAH2355679.1"/>
    <property type="molecule type" value="Genomic_DNA"/>
</dbReference>
<reference evidence="4" key="1">
    <citation type="submission" date="2022-03" db="EMBL/GenBank/DDBJ databases">
        <authorList>
            <person name="Legras J.-L."/>
            <person name="Devillers H."/>
            <person name="Grondin C."/>
        </authorList>
    </citation>
    <scope>NUCLEOTIDE SEQUENCE</scope>
    <source>
        <strain evidence="4">CLIB 1423</strain>
    </source>
</reference>
<dbReference type="Pfam" id="PF17304">
    <property type="entry name" value="OM14_C"/>
    <property type="match status" value="1"/>
</dbReference>
<organism evidence="4 5">
    <name type="scientific">[Candida] railenensis</name>
    <dbReference type="NCBI Taxonomy" id="45579"/>
    <lineage>
        <taxon>Eukaryota</taxon>
        <taxon>Fungi</taxon>
        <taxon>Dikarya</taxon>
        <taxon>Ascomycota</taxon>
        <taxon>Saccharomycotina</taxon>
        <taxon>Pichiomycetes</taxon>
        <taxon>Debaryomycetaceae</taxon>
        <taxon>Kurtzmaniella</taxon>
    </lineage>
</organism>
<evidence type="ECO:0000256" key="1">
    <source>
        <dbReference type="SAM" id="MobiDB-lite"/>
    </source>
</evidence>
<dbReference type="OrthoDB" id="3980970at2759"/>
<feature type="transmembrane region" description="Helical" evidence="2">
    <location>
        <begin position="156"/>
        <end position="177"/>
    </location>
</feature>
<keyword evidence="2" id="KW-0812">Transmembrane</keyword>
<evidence type="ECO:0000313" key="5">
    <source>
        <dbReference type="Proteomes" id="UP000837801"/>
    </source>
</evidence>
<gene>
    <name evidence="4" type="ORF">CLIB1423_31S00386</name>
</gene>
<dbReference type="Proteomes" id="UP000837801">
    <property type="component" value="Unassembled WGS sequence"/>
</dbReference>
<dbReference type="PANTHER" id="PTHR38402:SF1">
    <property type="entry name" value="MITOCHONDRIAL OUTER MEMBRANE PROTEIN OM14"/>
    <property type="match status" value="1"/>
</dbReference>
<accession>A0A9P0QU36</accession>
<feature type="domain" description="Mitochondrial outer membrane protein OM14 C-terminal" evidence="3">
    <location>
        <begin position="119"/>
        <end position="186"/>
    </location>
</feature>
<evidence type="ECO:0000313" key="4">
    <source>
        <dbReference type="EMBL" id="CAH2355679.1"/>
    </source>
</evidence>
<name>A0A9P0QU36_9ASCO</name>
<protein>
    <recommendedName>
        <fullName evidence="3">Mitochondrial outer membrane protein OM14 C-terminal domain-containing protein</fullName>
    </recommendedName>
</protein>
<proteinExistence type="predicted"/>
<evidence type="ECO:0000259" key="3">
    <source>
        <dbReference type="Pfam" id="PF17304"/>
    </source>
</evidence>
<dbReference type="InterPro" id="IPR039454">
    <property type="entry name" value="OM14"/>
</dbReference>